<organism evidence="4 5">
    <name type="scientific">Heterodermia speciosa</name>
    <dbReference type="NCBI Taxonomy" id="116794"/>
    <lineage>
        <taxon>Eukaryota</taxon>
        <taxon>Fungi</taxon>
        <taxon>Dikarya</taxon>
        <taxon>Ascomycota</taxon>
        <taxon>Pezizomycotina</taxon>
        <taxon>Lecanoromycetes</taxon>
        <taxon>OSLEUM clade</taxon>
        <taxon>Lecanoromycetidae</taxon>
        <taxon>Caliciales</taxon>
        <taxon>Physciaceae</taxon>
        <taxon>Heterodermia</taxon>
    </lineage>
</organism>
<dbReference type="Pfam" id="PF00857">
    <property type="entry name" value="Isochorismatase"/>
    <property type="match status" value="1"/>
</dbReference>
<dbReference type="InterPro" id="IPR036380">
    <property type="entry name" value="Isochorismatase-like_sf"/>
</dbReference>
<dbReference type="OrthoDB" id="167809at2759"/>
<sequence>MNRSHATCTGLEDVINESFERLWQRKIATPDQGGSASTAAYVDAVLEKFFNITESHRDLSHLSLDSSAGTNGALTKRVDMGKKTALVIVDFQNDLSTVLADDGNPAISSIAASIEQLLSFVRTHHPPHKIIFLRFLGDAKYLLPNWQHRNEILGRRPWCISGTSGADFIAPVQPAPGEQVFNKEAVFDAFMCDGFAAYLKQPEIEHLVLAGLYGDVCVDSLAKTAFQKGLYLTIISDCVVCCTFLAQAG</sequence>
<dbReference type="InterPro" id="IPR000868">
    <property type="entry name" value="Isochorismatase-like_dom"/>
</dbReference>
<dbReference type="PANTHER" id="PTHR43540">
    <property type="entry name" value="PEROXYUREIDOACRYLATE/UREIDOACRYLATE AMIDOHYDROLASE-RELATED"/>
    <property type="match status" value="1"/>
</dbReference>
<dbReference type="InterPro" id="IPR050272">
    <property type="entry name" value="Isochorismatase-like_hydrls"/>
</dbReference>
<evidence type="ECO:0000256" key="1">
    <source>
        <dbReference type="ARBA" id="ARBA00006336"/>
    </source>
</evidence>
<keyword evidence="5" id="KW-1185">Reference proteome</keyword>
<name>A0A8H3G9X7_9LECA</name>
<reference evidence="4" key="1">
    <citation type="submission" date="2021-03" db="EMBL/GenBank/DDBJ databases">
        <authorList>
            <person name="Tagirdzhanova G."/>
        </authorList>
    </citation>
    <scope>NUCLEOTIDE SEQUENCE</scope>
</reference>
<keyword evidence="2" id="KW-0378">Hydrolase</keyword>
<dbReference type="EMBL" id="CAJPDS010000100">
    <property type="protein sequence ID" value="CAF9937292.1"/>
    <property type="molecule type" value="Genomic_DNA"/>
</dbReference>
<proteinExistence type="inferred from homology"/>
<comment type="similarity">
    <text evidence="1">Belongs to the isochorismatase family.</text>
</comment>
<evidence type="ECO:0000313" key="5">
    <source>
        <dbReference type="Proteomes" id="UP000664521"/>
    </source>
</evidence>
<dbReference type="CDD" id="cd00431">
    <property type="entry name" value="cysteine_hydrolases"/>
    <property type="match status" value="1"/>
</dbReference>
<evidence type="ECO:0000256" key="2">
    <source>
        <dbReference type="ARBA" id="ARBA00022801"/>
    </source>
</evidence>
<dbReference type="AlphaFoldDB" id="A0A8H3G9X7"/>
<dbReference type="PANTHER" id="PTHR43540:SF1">
    <property type="entry name" value="ISOCHORISMATASE HYDROLASE"/>
    <property type="match status" value="1"/>
</dbReference>
<dbReference type="GO" id="GO:0016787">
    <property type="term" value="F:hydrolase activity"/>
    <property type="evidence" value="ECO:0007669"/>
    <property type="project" value="UniProtKB-KW"/>
</dbReference>
<feature type="domain" description="Isochorismatase-like" evidence="3">
    <location>
        <begin position="84"/>
        <end position="240"/>
    </location>
</feature>
<evidence type="ECO:0000259" key="3">
    <source>
        <dbReference type="Pfam" id="PF00857"/>
    </source>
</evidence>
<accession>A0A8H3G9X7</accession>
<protein>
    <recommendedName>
        <fullName evidence="3">Isochorismatase-like domain-containing protein</fullName>
    </recommendedName>
</protein>
<gene>
    <name evidence="4" type="ORF">HETSPECPRED_000484</name>
</gene>
<evidence type="ECO:0000313" key="4">
    <source>
        <dbReference type="EMBL" id="CAF9937292.1"/>
    </source>
</evidence>
<comment type="caution">
    <text evidence="4">The sequence shown here is derived from an EMBL/GenBank/DDBJ whole genome shotgun (WGS) entry which is preliminary data.</text>
</comment>
<dbReference type="SUPFAM" id="SSF52499">
    <property type="entry name" value="Isochorismatase-like hydrolases"/>
    <property type="match status" value="1"/>
</dbReference>
<dbReference type="Proteomes" id="UP000664521">
    <property type="component" value="Unassembled WGS sequence"/>
</dbReference>
<dbReference type="Gene3D" id="3.40.50.850">
    <property type="entry name" value="Isochorismatase-like"/>
    <property type="match status" value="1"/>
</dbReference>